<feature type="transmembrane region" description="Helical" evidence="1">
    <location>
        <begin position="48"/>
        <end position="69"/>
    </location>
</feature>
<feature type="transmembrane region" description="Helical" evidence="1">
    <location>
        <begin position="81"/>
        <end position="102"/>
    </location>
</feature>
<keyword evidence="1" id="KW-0472">Membrane</keyword>
<organism evidence="2 3">
    <name type="scientific">Liparis tanakae</name>
    <name type="common">Tanaka's snailfish</name>
    <dbReference type="NCBI Taxonomy" id="230148"/>
    <lineage>
        <taxon>Eukaryota</taxon>
        <taxon>Metazoa</taxon>
        <taxon>Chordata</taxon>
        <taxon>Craniata</taxon>
        <taxon>Vertebrata</taxon>
        <taxon>Euteleostomi</taxon>
        <taxon>Actinopterygii</taxon>
        <taxon>Neopterygii</taxon>
        <taxon>Teleostei</taxon>
        <taxon>Neoteleostei</taxon>
        <taxon>Acanthomorphata</taxon>
        <taxon>Eupercaria</taxon>
        <taxon>Perciformes</taxon>
        <taxon>Cottioidei</taxon>
        <taxon>Cottales</taxon>
        <taxon>Liparidae</taxon>
        <taxon>Liparis</taxon>
    </lineage>
</organism>
<dbReference type="AlphaFoldDB" id="A0A4Z2I1X8"/>
<dbReference type="Proteomes" id="UP000314294">
    <property type="component" value="Unassembled WGS sequence"/>
</dbReference>
<sequence>MELVQGSFVVLAVWVPPFLGLSFLGPPSVALPSLGHPSVAHPSLGPPFLFLVGPGLMLVPASYGVLVHGRVSLGRAVEPGRFVAGFTSVIAVAVIHRTVVVIESWVEAT</sequence>
<evidence type="ECO:0000313" key="2">
    <source>
        <dbReference type="EMBL" id="TNN72089.1"/>
    </source>
</evidence>
<evidence type="ECO:0000313" key="3">
    <source>
        <dbReference type="Proteomes" id="UP000314294"/>
    </source>
</evidence>
<comment type="caution">
    <text evidence="2">The sequence shown here is derived from an EMBL/GenBank/DDBJ whole genome shotgun (WGS) entry which is preliminary data.</text>
</comment>
<accession>A0A4Z2I1X8</accession>
<keyword evidence="3" id="KW-1185">Reference proteome</keyword>
<gene>
    <name evidence="2" type="ORF">EYF80_017666</name>
</gene>
<keyword evidence="1" id="KW-0812">Transmembrane</keyword>
<name>A0A4Z2I1X8_9TELE</name>
<dbReference type="EMBL" id="SRLO01000142">
    <property type="protein sequence ID" value="TNN72089.1"/>
    <property type="molecule type" value="Genomic_DNA"/>
</dbReference>
<proteinExistence type="predicted"/>
<reference evidence="2 3" key="1">
    <citation type="submission" date="2019-03" db="EMBL/GenBank/DDBJ databases">
        <title>First draft genome of Liparis tanakae, snailfish: a comprehensive survey of snailfish specific genes.</title>
        <authorList>
            <person name="Kim W."/>
            <person name="Song I."/>
            <person name="Jeong J.-H."/>
            <person name="Kim D."/>
            <person name="Kim S."/>
            <person name="Ryu S."/>
            <person name="Song J.Y."/>
            <person name="Lee S.K."/>
        </authorList>
    </citation>
    <scope>NUCLEOTIDE SEQUENCE [LARGE SCALE GENOMIC DNA]</scope>
    <source>
        <tissue evidence="2">Muscle</tissue>
    </source>
</reference>
<keyword evidence="1" id="KW-1133">Transmembrane helix</keyword>
<protein>
    <submittedName>
        <fullName evidence="2">Uncharacterized protein</fullName>
    </submittedName>
</protein>
<evidence type="ECO:0000256" key="1">
    <source>
        <dbReference type="SAM" id="Phobius"/>
    </source>
</evidence>